<evidence type="ECO:0000256" key="1">
    <source>
        <dbReference type="ARBA" id="ARBA00011344"/>
    </source>
</evidence>
<dbReference type="SUPFAM" id="SSF88946">
    <property type="entry name" value="Sigma2 domain of RNA polymerase sigma factors"/>
    <property type="match status" value="1"/>
</dbReference>
<dbReference type="EMBL" id="RXFQ01000015">
    <property type="protein sequence ID" value="RSZ31759.1"/>
    <property type="molecule type" value="Genomic_DNA"/>
</dbReference>
<comment type="subunit">
    <text evidence="1">Interacts transiently with the RNA polymerase catalytic core formed by RpoA, RpoB, RpoC and RpoZ (2 alpha, 1 beta, 1 beta' and 1 omega subunit) to form the RNA polymerase holoenzyme that can initiate transcription.</text>
</comment>
<dbReference type="PANTHER" id="PTHR30173:SF36">
    <property type="entry name" value="ECF RNA POLYMERASE SIGMA FACTOR SIGJ"/>
    <property type="match status" value="1"/>
</dbReference>
<dbReference type="PANTHER" id="PTHR30173">
    <property type="entry name" value="SIGMA 19 FACTOR"/>
    <property type="match status" value="1"/>
</dbReference>
<dbReference type="Gene3D" id="1.10.10.10">
    <property type="entry name" value="Winged helix-like DNA-binding domain superfamily/Winged helix DNA-binding domain"/>
    <property type="match status" value="1"/>
</dbReference>
<reference evidence="4 5" key="1">
    <citation type="submission" date="2018-12" db="EMBL/GenBank/DDBJ databases">
        <title>The genome sequences of strain 502.</title>
        <authorList>
            <person name="Gao J."/>
            <person name="Sun J."/>
        </authorList>
    </citation>
    <scope>NUCLEOTIDE SEQUENCE [LARGE SCALE GENOMIC DNA]</scope>
    <source>
        <strain evidence="4 5">502</strain>
    </source>
</reference>
<dbReference type="NCBIfam" id="TIGR02937">
    <property type="entry name" value="sigma70-ECF"/>
    <property type="match status" value="1"/>
</dbReference>
<dbReference type="InterPro" id="IPR032710">
    <property type="entry name" value="NTF2-like_dom_sf"/>
</dbReference>
<accession>A0ABY0A203</accession>
<dbReference type="InterPro" id="IPR013324">
    <property type="entry name" value="RNA_pol_sigma_r3/r4-like"/>
</dbReference>
<gene>
    <name evidence="4" type="ORF">EJO66_22985</name>
</gene>
<dbReference type="InterPro" id="IPR036388">
    <property type="entry name" value="WH-like_DNA-bd_sf"/>
</dbReference>
<dbReference type="SUPFAM" id="SSF54427">
    <property type="entry name" value="NTF2-like"/>
    <property type="match status" value="1"/>
</dbReference>
<dbReference type="InterPro" id="IPR014284">
    <property type="entry name" value="RNA_pol_sigma-70_dom"/>
</dbReference>
<dbReference type="Pfam" id="PF04542">
    <property type="entry name" value="Sigma70_r2"/>
    <property type="match status" value="1"/>
</dbReference>
<feature type="domain" description="RNA polymerase sigma-70 region 2" evidence="2">
    <location>
        <begin position="8"/>
        <end position="75"/>
    </location>
</feature>
<organism evidence="4 5">
    <name type="scientific">Variovorax beijingensis</name>
    <dbReference type="NCBI Taxonomy" id="2496117"/>
    <lineage>
        <taxon>Bacteria</taxon>
        <taxon>Pseudomonadati</taxon>
        <taxon>Pseudomonadota</taxon>
        <taxon>Betaproteobacteria</taxon>
        <taxon>Burkholderiales</taxon>
        <taxon>Comamonadaceae</taxon>
        <taxon>Variovorax</taxon>
    </lineage>
</organism>
<feature type="domain" description="RNA polymerase sigma factor 70 region 4 type 2" evidence="3">
    <location>
        <begin position="111"/>
        <end position="162"/>
    </location>
</feature>
<keyword evidence="5" id="KW-1185">Reference proteome</keyword>
<evidence type="ECO:0000259" key="2">
    <source>
        <dbReference type="Pfam" id="PF04542"/>
    </source>
</evidence>
<evidence type="ECO:0000313" key="5">
    <source>
        <dbReference type="Proteomes" id="UP000271137"/>
    </source>
</evidence>
<name>A0ABY0A203_9BURK</name>
<dbReference type="SUPFAM" id="SSF88659">
    <property type="entry name" value="Sigma3 and sigma4 domains of RNA polymerase sigma factors"/>
    <property type="match status" value="1"/>
</dbReference>
<dbReference type="InterPro" id="IPR013249">
    <property type="entry name" value="RNA_pol_sigma70_r4_t2"/>
</dbReference>
<evidence type="ECO:0000259" key="3">
    <source>
        <dbReference type="Pfam" id="PF08281"/>
    </source>
</evidence>
<protein>
    <submittedName>
        <fullName evidence="4">Sigma-70 family RNA polymerase sigma factor</fullName>
    </submittedName>
</protein>
<dbReference type="InterPro" id="IPR052704">
    <property type="entry name" value="ECF_Sigma-70_Domain"/>
</dbReference>
<proteinExistence type="predicted"/>
<evidence type="ECO:0000313" key="4">
    <source>
        <dbReference type="EMBL" id="RSZ31759.1"/>
    </source>
</evidence>
<comment type="caution">
    <text evidence="4">The sequence shown here is derived from an EMBL/GenBank/DDBJ whole genome shotgun (WGS) entry which is preliminary data.</text>
</comment>
<dbReference type="Pfam" id="PF08281">
    <property type="entry name" value="Sigma70_r4_2"/>
    <property type="match status" value="1"/>
</dbReference>
<dbReference type="Proteomes" id="UP000271137">
    <property type="component" value="Unassembled WGS sequence"/>
</dbReference>
<dbReference type="Gene3D" id="1.10.1740.10">
    <property type="match status" value="1"/>
</dbReference>
<dbReference type="InterPro" id="IPR007627">
    <property type="entry name" value="RNA_pol_sigma70_r2"/>
</dbReference>
<dbReference type="InterPro" id="IPR013325">
    <property type="entry name" value="RNA_pol_sigma_r2"/>
</dbReference>
<sequence length="302" mass="33880">MSSASTELFSNVRPRLMAIGYRMLSSVQEAEDLVQDAWLRWHEETKSSQAQVLNAEAWLVTVTTRMAIDRLRAAKLRRATYAGAWFPEPLLEQAPTTPEQACETADNVSIAFLLLLDCLSPEARAAFLLREVFDAEYEQVAEAIGRSKASARQIVHRAKRRLENARESAGMKAPPMPAVAQLELLRRLVQAISSGHLEGIKRLLAEEAEMLGDFGDVRPSLARPLFGAQRIAQLYYAMHLRHGDAMRLELAILNGEWSLLRYIDGALDSVQTFEFTNVQVSRVRIQRNPVKLATLKDKPLVS</sequence>